<keyword evidence="1" id="KW-0175">Coiled coil</keyword>
<dbReference type="EMBL" id="BDEQ01000001">
    <property type="protein sequence ID" value="GAT92457.1"/>
    <property type="molecule type" value="Genomic_DNA"/>
</dbReference>
<dbReference type="AlphaFoldDB" id="A0A5K1U2T4"/>
<comment type="caution">
    <text evidence="2">The sequence shown here is derived from an EMBL/GenBank/DDBJ whole genome shotgun (WGS) entry which is preliminary data.</text>
</comment>
<dbReference type="OMA" id="QDKGTYC"/>
<feature type="coiled-coil region" evidence="1">
    <location>
        <begin position="61"/>
        <end position="177"/>
    </location>
</feature>
<evidence type="ECO:0000313" key="3">
    <source>
        <dbReference type="Proteomes" id="UP000078387"/>
    </source>
</evidence>
<reference evidence="2 3" key="1">
    <citation type="submission" date="2016-05" db="EMBL/GenBank/DDBJ databases">
        <title>First whole genome sequencing of Entamoeba histolytica HM1:IMSS-clone-6.</title>
        <authorList>
            <person name="Mukherjee Avik.K."/>
            <person name="Izumyama S."/>
            <person name="Nakada-Tsukui K."/>
            <person name="Nozaki T."/>
        </authorList>
    </citation>
    <scope>NUCLEOTIDE SEQUENCE [LARGE SCALE GENOMIC DNA]</scope>
    <source>
        <strain evidence="2 3">HM1:IMSS clone 6</strain>
    </source>
</reference>
<organism evidence="2 3">
    <name type="scientific">Entamoeba histolytica</name>
    <dbReference type="NCBI Taxonomy" id="5759"/>
    <lineage>
        <taxon>Eukaryota</taxon>
        <taxon>Amoebozoa</taxon>
        <taxon>Evosea</taxon>
        <taxon>Archamoebae</taxon>
        <taxon>Mastigamoebida</taxon>
        <taxon>Entamoebidae</taxon>
        <taxon>Entamoeba</taxon>
    </lineage>
</organism>
<dbReference type="VEuPathDB" id="AmoebaDB:EHI7A_008400"/>
<protein>
    <submittedName>
        <fullName evidence="2">Uncharacterized protein</fullName>
    </submittedName>
</protein>
<feature type="coiled-coil region" evidence="1">
    <location>
        <begin position="6"/>
        <end position="33"/>
    </location>
</feature>
<dbReference type="Proteomes" id="UP000078387">
    <property type="component" value="Unassembled WGS sequence"/>
</dbReference>
<name>A0A5K1U2T4_ENTHI</name>
<dbReference type="VEuPathDB" id="AmoebaDB:KM1_020840"/>
<proteinExistence type="predicted"/>
<accession>A0A5K1U2T4</accession>
<dbReference type="VEuPathDB" id="AmoebaDB:EHI5A_020250"/>
<dbReference type="VEuPathDB" id="AmoebaDB:EHI8A_005390"/>
<dbReference type="VEuPathDB" id="AmoebaDB:EHI_092240"/>
<evidence type="ECO:0000313" key="2">
    <source>
        <dbReference type="EMBL" id="GAT92457.1"/>
    </source>
</evidence>
<sequence>MTRLTESDLLRLLEEMKTKYEELSRAKKEIEDNSIVNDLKTKVKSLLMIISYLEKNQNNGKDENYKRIKELEEENQKLKNQIASSTVQINLVKTMKNLEELQEDYNTLVELNEEMEEENKQLKEENKELKEQLNKYIDQQDDVEELKRLIEVSTNNYNETHQLLINLQKENDNTQSEDLMIIQKRTEMIIHNQNERNNVFFKWSCLDYNYNHQPISKTGITNTLKYTIKDQYGGWTISFEYIQSLGNIIAIYSNSCLIFQRPYLCGLYNESTTLWVQDKGIYCIVTINDINEVTSYTPLIL</sequence>
<evidence type="ECO:0000256" key="1">
    <source>
        <dbReference type="SAM" id="Coils"/>
    </source>
</evidence>
<gene>
    <name evidence="2" type="ORF">CL6EHI_092240</name>
</gene>